<comment type="caution">
    <text evidence="2">The sequence shown here is derived from an EMBL/GenBank/DDBJ whole genome shotgun (WGS) entry which is preliminary data.</text>
</comment>
<evidence type="ECO:0000313" key="2">
    <source>
        <dbReference type="EMBL" id="MBV4358111.1"/>
    </source>
</evidence>
<evidence type="ECO:0000313" key="3">
    <source>
        <dbReference type="Proteomes" id="UP000812270"/>
    </source>
</evidence>
<proteinExistence type="predicted"/>
<accession>A0A9E2W881</accession>
<keyword evidence="3" id="KW-1185">Reference proteome</keyword>
<protein>
    <recommendedName>
        <fullName evidence="4">Outer membrane lipoprotein-sorting protein</fullName>
    </recommendedName>
</protein>
<feature type="chain" id="PRO_5038999908" description="Outer membrane lipoprotein-sorting protein" evidence="1">
    <location>
        <begin position="22"/>
        <end position="241"/>
    </location>
</feature>
<dbReference type="AlphaFoldDB" id="A0A9E2W881"/>
<dbReference type="RefSeq" id="WP_217791793.1">
    <property type="nucleotide sequence ID" value="NZ_JAHSPG010000009.1"/>
</dbReference>
<dbReference type="EMBL" id="JAHSPG010000009">
    <property type="protein sequence ID" value="MBV4358111.1"/>
    <property type="molecule type" value="Genomic_DNA"/>
</dbReference>
<sequence length="241" mass="26326">MKILKTLLLATTVLSAIAVKAQTANEIVDKYVAALGGKDKIAGIKTIYTESSVQIMGNEAPSTTTLVNGKGFKNEMDFNGSKIVQCYTKDGGWTINPFQGQTTAEPLPAEMVKRGKAQLDIGGPLFNYAAKGNKVELVGKEDVNNVKNAYKLKVTTPDSLVMMMYIDPTTYYLIKNVSTISAQGQEIEVGSIFSDYKKTDYGYPVPYSTELALPQGMSLTIVTKKVEINKEVDPKIFEMPK</sequence>
<evidence type="ECO:0000256" key="1">
    <source>
        <dbReference type="SAM" id="SignalP"/>
    </source>
</evidence>
<organism evidence="2 3">
    <name type="scientific">Pinibacter aurantiacus</name>
    <dbReference type="NCBI Taxonomy" id="2851599"/>
    <lineage>
        <taxon>Bacteria</taxon>
        <taxon>Pseudomonadati</taxon>
        <taxon>Bacteroidota</taxon>
        <taxon>Chitinophagia</taxon>
        <taxon>Chitinophagales</taxon>
        <taxon>Chitinophagaceae</taxon>
        <taxon>Pinibacter</taxon>
    </lineage>
</organism>
<gene>
    <name evidence="2" type="ORF">KTO63_13180</name>
</gene>
<name>A0A9E2W881_9BACT</name>
<evidence type="ECO:0008006" key="4">
    <source>
        <dbReference type="Google" id="ProtNLM"/>
    </source>
</evidence>
<feature type="signal peptide" evidence="1">
    <location>
        <begin position="1"/>
        <end position="21"/>
    </location>
</feature>
<reference evidence="2" key="1">
    <citation type="submission" date="2021-06" db="EMBL/GenBank/DDBJ databases">
        <authorList>
            <person name="Huq M.A."/>
        </authorList>
    </citation>
    <scope>NUCLEOTIDE SEQUENCE</scope>
    <source>
        <strain evidence="2">MAH-26</strain>
    </source>
</reference>
<dbReference type="Proteomes" id="UP000812270">
    <property type="component" value="Unassembled WGS sequence"/>
</dbReference>
<keyword evidence="1" id="KW-0732">Signal</keyword>